<dbReference type="InterPro" id="IPR000182">
    <property type="entry name" value="GNAT_dom"/>
</dbReference>
<dbReference type="AlphaFoldDB" id="A0A847S9P7"/>
<evidence type="ECO:0000313" key="3">
    <source>
        <dbReference type="Proteomes" id="UP000587991"/>
    </source>
</evidence>
<dbReference type="Gene3D" id="3.40.630.30">
    <property type="match status" value="1"/>
</dbReference>
<dbReference type="GO" id="GO:0016747">
    <property type="term" value="F:acyltransferase activity, transferring groups other than amino-acyl groups"/>
    <property type="evidence" value="ECO:0007669"/>
    <property type="project" value="InterPro"/>
</dbReference>
<dbReference type="InterPro" id="IPR016181">
    <property type="entry name" value="Acyl_CoA_acyltransferase"/>
</dbReference>
<dbReference type="Pfam" id="PF21926">
    <property type="entry name" value="FeeM"/>
    <property type="match status" value="1"/>
</dbReference>
<feature type="domain" description="N-acetyltransferase" evidence="1">
    <location>
        <begin position="29"/>
        <end position="188"/>
    </location>
</feature>
<protein>
    <submittedName>
        <fullName evidence="2">Long-chain N-acyl amino acid synthase</fullName>
    </submittedName>
</protein>
<name>A0A847S9P7_9NEIS</name>
<dbReference type="RefSeq" id="WP_168877240.1">
    <property type="nucleotide sequence ID" value="NZ_JABAIM010000002.1"/>
</dbReference>
<dbReference type="SUPFAM" id="SSF55729">
    <property type="entry name" value="Acyl-CoA N-acyltransferases (Nat)"/>
    <property type="match status" value="1"/>
</dbReference>
<dbReference type="EMBL" id="JABAIM010000002">
    <property type="protein sequence ID" value="NLR75585.1"/>
    <property type="molecule type" value="Genomic_DNA"/>
</dbReference>
<evidence type="ECO:0000259" key="1">
    <source>
        <dbReference type="PROSITE" id="PS51186"/>
    </source>
</evidence>
<accession>A0A847S9P7</accession>
<organism evidence="2 3">
    <name type="scientific">Leeia aquatica</name>
    <dbReference type="NCBI Taxonomy" id="2725557"/>
    <lineage>
        <taxon>Bacteria</taxon>
        <taxon>Pseudomonadati</taxon>
        <taxon>Pseudomonadota</taxon>
        <taxon>Betaproteobacteria</taxon>
        <taxon>Neisseriales</taxon>
        <taxon>Leeiaceae</taxon>
        <taxon>Leeia</taxon>
    </lineage>
</organism>
<reference evidence="2 3" key="1">
    <citation type="submission" date="2020-04" db="EMBL/GenBank/DDBJ databases">
        <title>Draft genome of Leeia sp. IMCC25680.</title>
        <authorList>
            <person name="Song J."/>
            <person name="Cho J.-C."/>
        </authorList>
    </citation>
    <scope>NUCLEOTIDE SEQUENCE [LARGE SCALE GENOMIC DNA]</scope>
    <source>
        <strain evidence="2 3">IMCC25680</strain>
    </source>
</reference>
<gene>
    <name evidence="2" type="ORF">HF682_10475</name>
</gene>
<dbReference type="PROSITE" id="PS51186">
    <property type="entry name" value="GNAT"/>
    <property type="match status" value="1"/>
</dbReference>
<evidence type="ECO:0000313" key="2">
    <source>
        <dbReference type="EMBL" id="NLR75585.1"/>
    </source>
</evidence>
<sequence length="231" mass="25667">MSRESYTIAGLELSAESGKSCIVPTLQTYKIRLSRSGQNQALLHRMYASRGYSMETTISHAPDASTIVAQVGENALGTLSVNFKSEALSAAQLYPEIISRLHAEGRRLCEFGRFAVDPNVRSKRVLGAMFHIAMLIACRLRGASDIVIEVNPRHVGFYHRALGFSIIGEERLCQRVNAPAVLLHIPIAYAQQQIQRFGGRPDLAAKERSFYPYFFSPVDEAGILNRLQQLD</sequence>
<keyword evidence="3" id="KW-1185">Reference proteome</keyword>
<comment type="caution">
    <text evidence="2">The sequence shown here is derived from an EMBL/GenBank/DDBJ whole genome shotgun (WGS) entry which is preliminary data.</text>
</comment>
<dbReference type="Proteomes" id="UP000587991">
    <property type="component" value="Unassembled WGS sequence"/>
</dbReference>
<dbReference type="InterPro" id="IPR054597">
    <property type="entry name" value="FeeM_cat"/>
</dbReference>
<proteinExistence type="predicted"/>